<keyword evidence="3" id="KW-1185">Reference proteome</keyword>
<gene>
    <name evidence="2" type="ORF">GCM10023090_10050</name>
</gene>
<keyword evidence="1" id="KW-1133">Transmembrane helix</keyword>
<protein>
    <submittedName>
        <fullName evidence="2">Uncharacterized protein</fullName>
    </submittedName>
</protein>
<comment type="caution">
    <text evidence="2">The sequence shown here is derived from an EMBL/GenBank/DDBJ whole genome shotgun (WGS) entry which is preliminary data.</text>
</comment>
<sequence length="128" mass="13774">MKWIIWTVGALLAALWTGTLAVVALLVGWTSKVLQGSGGSIPSTLPTLELPAWLALWIDLPAWQAAQEQALQMLASIQQWLPALGTATGWLEPVVWTIWGLGMVLLLVAAGASHWLWGRLSPATPRTS</sequence>
<reference evidence="3" key="1">
    <citation type="journal article" date="2019" name="Int. J. Syst. Evol. Microbiol.">
        <title>The Global Catalogue of Microorganisms (GCM) 10K type strain sequencing project: providing services to taxonomists for standard genome sequencing and annotation.</title>
        <authorList>
            <consortium name="The Broad Institute Genomics Platform"/>
            <consortium name="The Broad Institute Genome Sequencing Center for Infectious Disease"/>
            <person name="Wu L."/>
            <person name="Ma J."/>
        </authorList>
    </citation>
    <scope>NUCLEOTIDE SEQUENCE [LARGE SCALE GENOMIC DNA]</scope>
    <source>
        <strain evidence="3">JCM 31890</strain>
    </source>
</reference>
<dbReference type="RefSeq" id="WP_345061804.1">
    <property type="nucleotide sequence ID" value="NZ_BAABEX010000007.1"/>
</dbReference>
<name>A0ABP8L421_9BURK</name>
<feature type="transmembrane region" description="Helical" evidence="1">
    <location>
        <begin position="94"/>
        <end position="117"/>
    </location>
</feature>
<dbReference type="EMBL" id="BAABEX010000007">
    <property type="protein sequence ID" value="GAA4421240.1"/>
    <property type="molecule type" value="Genomic_DNA"/>
</dbReference>
<evidence type="ECO:0000256" key="1">
    <source>
        <dbReference type="SAM" id="Phobius"/>
    </source>
</evidence>
<organism evidence="2 3">
    <name type="scientific">Acidovorax lacteus</name>
    <dbReference type="NCBI Taxonomy" id="1924988"/>
    <lineage>
        <taxon>Bacteria</taxon>
        <taxon>Pseudomonadati</taxon>
        <taxon>Pseudomonadota</taxon>
        <taxon>Betaproteobacteria</taxon>
        <taxon>Burkholderiales</taxon>
        <taxon>Comamonadaceae</taxon>
        <taxon>Acidovorax</taxon>
    </lineage>
</organism>
<keyword evidence="1" id="KW-0472">Membrane</keyword>
<proteinExistence type="predicted"/>
<accession>A0ABP8L421</accession>
<evidence type="ECO:0000313" key="3">
    <source>
        <dbReference type="Proteomes" id="UP001501788"/>
    </source>
</evidence>
<keyword evidence="1" id="KW-0812">Transmembrane</keyword>
<dbReference type="Proteomes" id="UP001501788">
    <property type="component" value="Unassembled WGS sequence"/>
</dbReference>
<evidence type="ECO:0000313" key="2">
    <source>
        <dbReference type="EMBL" id="GAA4421240.1"/>
    </source>
</evidence>